<dbReference type="OrthoDB" id="47079at2759"/>
<dbReference type="EMBL" id="FN648874">
    <property type="protein sequence ID" value="CBJ27313.1"/>
    <property type="molecule type" value="Genomic_DNA"/>
</dbReference>
<dbReference type="Proteomes" id="UP000002630">
    <property type="component" value="Linkage Group LG21"/>
</dbReference>
<dbReference type="PANTHER" id="PTHR35716">
    <property type="entry name" value="OS05G0574700 PROTEIN-RELATED"/>
    <property type="match status" value="1"/>
</dbReference>
<name>D7G5J0_ECTSI</name>
<organism evidence="2 3">
    <name type="scientific">Ectocarpus siliculosus</name>
    <name type="common">Brown alga</name>
    <name type="synonym">Conferva siliculosa</name>
    <dbReference type="NCBI Taxonomy" id="2880"/>
    <lineage>
        <taxon>Eukaryota</taxon>
        <taxon>Sar</taxon>
        <taxon>Stramenopiles</taxon>
        <taxon>Ochrophyta</taxon>
        <taxon>PX clade</taxon>
        <taxon>Phaeophyceae</taxon>
        <taxon>Ectocarpales</taxon>
        <taxon>Ectocarpaceae</taxon>
        <taxon>Ectocarpus</taxon>
    </lineage>
</organism>
<evidence type="ECO:0000313" key="3">
    <source>
        <dbReference type="Proteomes" id="UP000002630"/>
    </source>
</evidence>
<keyword evidence="3" id="KW-1185">Reference proteome</keyword>
<evidence type="ECO:0000313" key="2">
    <source>
        <dbReference type="EMBL" id="CBJ27313.1"/>
    </source>
</evidence>
<proteinExistence type="predicted"/>
<dbReference type="AlphaFoldDB" id="D7G5J0"/>
<reference evidence="2 3" key="1">
    <citation type="journal article" date="2010" name="Nature">
        <title>The Ectocarpus genome and the independent evolution of multicellularity in brown algae.</title>
        <authorList>
            <person name="Cock J.M."/>
            <person name="Sterck L."/>
            <person name="Rouze P."/>
            <person name="Scornet D."/>
            <person name="Allen A.E."/>
            <person name="Amoutzias G."/>
            <person name="Anthouard V."/>
            <person name="Artiguenave F."/>
            <person name="Aury J.M."/>
            <person name="Badger J.H."/>
            <person name="Beszteri B."/>
            <person name="Billiau K."/>
            <person name="Bonnet E."/>
            <person name="Bothwell J.H."/>
            <person name="Bowler C."/>
            <person name="Boyen C."/>
            <person name="Brownlee C."/>
            <person name="Carrano C.J."/>
            <person name="Charrier B."/>
            <person name="Cho G.Y."/>
            <person name="Coelho S.M."/>
            <person name="Collen J."/>
            <person name="Corre E."/>
            <person name="Da Silva C."/>
            <person name="Delage L."/>
            <person name="Delaroque N."/>
            <person name="Dittami S.M."/>
            <person name="Doulbeau S."/>
            <person name="Elias M."/>
            <person name="Farnham G."/>
            <person name="Gachon C.M."/>
            <person name="Gschloessl B."/>
            <person name="Heesch S."/>
            <person name="Jabbari K."/>
            <person name="Jubin C."/>
            <person name="Kawai H."/>
            <person name="Kimura K."/>
            <person name="Kloareg B."/>
            <person name="Kupper F.C."/>
            <person name="Lang D."/>
            <person name="Le Bail A."/>
            <person name="Leblanc C."/>
            <person name="Lerouge P."/>
            <person name="Lohr M."/>
            <person name="Lopez P.J."/>
            <person name="Martens C."/>
            <person name="Maumus F."/>
            <person name="Michel G."/>
            <person name="Miranda-Saavedra D."/>
            <person name="Morales J."/>
            <person name="Moreau H."/>
            <person name="Motomura T."/>
            <person name="Nagasato C."/>
            <person name="Napoli C.A."/>
            <person name="Nelson D.R."/>
            <person name="Nyvall-Collen P."/>
            <person name="Peters A.F."/>
            <person name="Pommier C."/>
            <person name="Potin P."/>
            <person name="Poulain J."/>
            <person name="Quesneville H."/>
            <person name="Read B."/>
            <person name="Rensing S.A."/>
            <person name="Ritter A."/>
            <person name="Rousvoal S."/>
            <person name="Samanta M."/>
            <person name="Samson G."/>
            <person name="Schroeder D.C."/>
            <person name="Segurens B."/>
            <person name="Strittmatter M."/>
            <person name="Tonon T."/>
            <person name="Tregear J.W."/>
            <person name="Valentin K."/>
            <person name="von Dassow P."/>
            <person name="Yamagishi T."/>
            <person name="Van de Peer Y."/>
            <person name="Wincker P."/>
        </authorList>
    </citation>
    <scope>NUCLEOTIDE SEQUENCE [LARGE SCALE GENOMIC DNA]</scope>
    <source>
        <strain evidence="3">Ec32 / CCAP1310/4</strain>
    </source>
</reference>
<feature type="region of interest" description="Disordered" evidence="1">
    <location>
        <begin position="81"/>
        <end position="106"/>
    </location>
</feature>
<sequence length="218" mass="23298">MGHFVGHIAATSVNIRPRTRYLLPPTTMLVCGTSTRVVVFVVAAVSALAPRKLHQAGAFCSSFAPWTRLRPRSTTWSCSVLRSSNGPGGEEDGADSTDSGAAEDPDNLLGGQALQALEFWKNRTPSPALPPTQVIGLLMAALQRNDDPAENEGLRTVFEFSSGMCRRAVGGTAESFIKEARYSVFGATVGCQSFTLEPMSMVGDRLATQVRTTYSCPP</sequence>
<feature type="compositionally biased region" description="Acidic residues" evidence="1">
    <location>
        <begin position="89"/>
        <end position="106"/>
    </location>
</feature>
<gene>
    <name evidence="2" type="ORF">Esi_0065_0093</name>
</gene>
<accession>D7G5J0</accession>
<dbReference type="EMBL" id="FN649746">
    <property type="protein sequence ID" value="CBJ27313.1"/>
    <property type="molecule type" value="Genomic_DNA"/>
</dbReference>
<protein>
    <submittedName>
        <fullName evidence="2">Uncharacterized protein</fullName>
    </submittedName>
</protein>
<dbReference type="InParanoid" id="D7G5J0"/>
<evidence type="ECO:0000256" key="1">
    <source>
        <dbReference type="SAM" id="MobiDB-lite"/>
    </source>
</evidence>